<evidence type="ECO:0000259" key="2">
    <source>
        <dbReference type="SMART" id="SM00479"/>
    </source>
</evidence>
<dbReference type="NCBIfam" id="TIGR00573">
    <property type="entry name" value="dnaq"/>
    <property type="match status" value="1"/>
</dbReference>
<dbReference type="EMBL" id="CP020880">
    <property type="protein sequence ID" value="ART78224.1"/>
    <property type="molecule type" value="Genomic_DNA"/>
</dbReference>
<dbReference type="CDD" id="cd06127">
    <property type="entry name" value="DEDDh"/>
    <property type="match status" value="1"/>
</dbReference>
<dbReference type="PANTHER" id="PTHR30231">
    <property type="entry name" value="DNA POLYMERASE III SUBUNIT EPSILON"/>
    <property type="match status" value="1"/>
</dbReference>
<keyword evidence="1" id="KW-0269">Exonuclease</keyword>
<dbReference type="SUPFAM" id="SSF53098">
    <property type="entry name" value="Ribonuclease H-like"/>
    <property type="match status" value="1"/>
</dbReference>
<reference evidence="3 4" key="1">
    <citation type="submission" date="2017-04" db="EMBL/GenBank/DDBJ databases">
        <title>Complete Genome Sequence of the Bacillus horikoshii 20a strain from Cuatro Cienegas, Coahuila, Mexico.</title>
        <authorList>
            <person name="Zarza E."/>
            <person name="Alcaraz L.D."/>
            <person name="Aguilar-Salinas B."/>
            <person name="Islas A."/>
            <person name="Olmedo-Alvarez G."/>
        </authorList>
    </citation>
    <scope>NUCLEOTIDE SEQUENCE [LARGE SCALE GENOMIC DNA]</scope>
    <source>
        <strain evidence="3 4">20a</strain>
    </source>
</reference>
<keyword evidence="1" id="KW-0378">Hydrolase</keyword>
<sequence>MFSFAKKHYFPSNLAENIPLSTPVDKLEFTVFDTETTGFNVARDDRLIELGAVKIENLQVIDDSAYQTYINPNRQIPREITELTGITQEQTDTAPQALKAITKLTSMANNTSVCYVGHYVAFDMQAIQAELKRNNLKWKNPKAIDTLDLIGYIAPSYDMRDLEKYARDFGTRIYQRHSALGDALTTAYLFTELLQLSQDRGLKTWGDLLKIKGSQN</sequence>
<dbReference type="InterPro" id="IPR006054">
    <property type="entry name" value="DnaQ"/>
</dbReference>
<accession>A0ABM6KP08</accession>
<evidence type="ECO:0000313" key="4">
    <source>
        <dbReference type="Proteomes" id="UP000195573"/>
    </source>
</evidence>
<dbReference type="InterPro" id="IPR013520">
    <property type="entry name" value="Ribonucl_H"/>
</dbReference>
<dbReference type="InterPro" id="IPR012337">
    <property type="entry name" value="RNaseH-like_sf"/>
</dbReference>
<dbReference type="PANTHER" id="PTHR30231:SF41">
    <property type="entry name" value="DNA POLYMERASE III SUBUNIT EPSILON"/>
    <property type="match status" value="1"/>
</dbReference>
<keyword evidence="4" id="KW-1185">Reference proteome</keyword>
<dbReference type="GeneID" id="96740725"/>
<dbReference type="Proteomes" id="UP000195573">
    <property type="component" value="Chromosome"/>
</dbReference>
<organism evidence="3 4">
    <name type="scientific">Sutcliffiella horikoshii</name>
    <dbReference type="NCBI Taxonomy" id="79883"/>
    <lineage>
        <taxon>Bacteria</taxon>
        <taxon>Bacillati</taxon>
        <taxon>Bacillota</taxon>
        <taxon>Bacilli</taxon>
        <taxon>Bacillales</taxon>
        <taxon>Bacillaceae</taxon>
        <taxon>Sutcliffiella</taxon>
    </lineage>
</organism>
<protein>
    <submittedName>
        <fullName evidence="3">DNA polymerase III subunit epsilon</fullName>
    </submittedName>
</protein>
<name>A0ABM6KP08_9BACI</name>
<evidence type="ECO:0000313" key="3">
    <source>
        <dbReference type="EMBL" id="ART78224.1"/>
    </source>
</evidence>
<keyword evidence="1" id="KW-0540">Nuclease</keyword>
<dbReference type="SMART" id="SM00479">
    <property type="entry name" value="EXOIII"/>
    <property type="match status" value="1"/>
</dbReference>
<feature type="domain" description="Exonuclease" evidence="2">
    <location>
        <begin position="28"/>
        <end position="199"/>
    </location>
</feature>
<gene>
    <name evidence="3" type="ORF">B4U37_20205</name>
</gene>
<evidence type="ECO:0000256" key="1">
    <source>
        <dbReference type="ARBA" id="ARBA00022839"/>
    </source>
</evidence>
<dbReference type="Gene3D" id="3.30.420.10">
    <property type="entry name" value="Ribonuclease H-like superfamily/Ribonuclease H"/>
    <property type="match status" value="1"/>
</dbReference>
<proteinExistence type="predicted"/>
<dbReference type="InterPro" id="IPR036397">
    <property type="entry name" value="RNaseH_sf"/>
</dbReference>
<dbReference type="Pfam" id="PF00929">
    <property type="entry name" value="RNase_T"/>
    <property type="match status" value="1"/>
</dbReference>
<dbReference type="RefSeq" id="WP_088019703.1">
    <property type="nucleotide sequence ID" value="NZ_CP020880.1"/>
</dbReference>